<protein>
    <submittedName>
        <fullName evidence="7">Agmatinase</fullName>
        <ecNumber evidence="7">3.5.3.11</ecNumber>
    </submittedName>
</protein>
<evidence type="ECO:0000256" key="1">
    <source>
        <dbReference type="ARBA" id="ARBA00009227"/>
    </source>
</evidence>
<dbReference type="PROSITE" id="PS51409">
    <property type="entry name" value="ARGINASE_2"/>
    <property type="match status" value="1"/>
</dbReference>
<evidence type="ECO:0000256" key="5">
    <source>
        <dbReference type="RuleBase" id="RU003684"/>
    </source>
</evidence>
<feature type="binding site" evidence="4">
    <location>
        <position position="146"/>
    </location>
    <ligand>
        <name>Mn(2+)</name>
        <dbReference type="ChEBI" id="CHEBI:29035"/>
        <label>1</label>
    </ligand>
</feature>
<feature type="binding site" evidence="4">
    <location>
        <position position="144"/>
    </location>
    <ligand>
        <name>Mn(2+)</name>
        <dbReference type="ChEBI" id="CHEBI:29035"/>
        <label>1</label>
    </ligand>
</feature>
<dbReference type="InterPro" id="IPR006035">
    <property type="entry name" value="Ureohydrolase"/>
</dbReference>
<dbReference type="PANTHER" id="PTHR11358:SF26">
    <property type="entry name" value="GUANIDINO ACID HYDROLASE, MITOCHONDRIAL"/>
    <property type="match status" value="1"/>
</dbReference>
<comment type="caution">
    <text evidence="7">The sequence shown here is derived from an EMBL/GenBank/DDBJ whole genome shotgun (WGS) entry which is preliminary data.</text>
</comment>
<name>A0A5D5AML4_9EURY</name>
<dbReference type="Proteomes" id="UP000324104">
    <property type="component" value="Unassembled WGS sequence"/>
</dbReference>
<feature type="binding site" evidence="4">
    <location>
        <position position="225"/>
    </location>
    <ligand>
        <name>Mn(2+)</name>
        <dbReference type="ChEBI" id="CHEBI:29035"/>
        <label>1</label>
    </ligand>
</feature>
<dbReference type="InterPro" id="IPR005925">
    <property type="entry name" value="Agmatinase-rel"/>
</dbReference>
<dbReference type="NCBIfam" id="TIGR01230">
    <property type="entry name" value="agmatinase"/>
    <property type="match status" value="1"/>
</dbReference>
<dbReference type="GO" id="GO:0008783">
    <property type="term" value="F:agmatinase activity"/>
    <property type="evidence" value="ECO:0007669"/>
    <property type="project" value="UniProtKB-EC"/>
</dbReference>
<dbReference type="GO" id="GO:0046872">
    <property type="term" value="F:metal ion binding"/>
    <property type="evidence" value="ECO:0007669"/>
    <property type="project" value="UniProtKB-KW"/>
</dbReference>
<reference evidence="7 8" key="1">
    <citation type="submission" date="2019-08" db="EMBL/GenBank/DDBJ databases">
        <title>Archaea genome.</title>
        <authorList>
            <person name="Kajale S."/>
            <person name="Shouche Y."/>
            <person name="Deshpande N."/>
            <person name="Sharma A."/>
        </authorList>
    </citation>
    <scope>NUCLEOTIDE SEQUENCE [LARGE SCALE GENOMIC DNA]</scope>
    <source>
        <strain evidence="7 8">ESP3B_9</strain>
    </source>
</reference>
<evidence type="ECO:0000256" key="3">
    <source>
        <dbReference type="ARBA" id="ARBA00022801"/>
    </source>
</evidence>
<comment type="similarity">
    <text evidence="1">Belongs to the arginase family. Agmatinase subfamily.</text>
</comment>
<dbReference type="GO" id="GO:0033389">
    <property type="term" value="P:putrescine biosynthetic process from arginine, via agmatine"/>
    <property type="evidence" value="ECO:0007669"/>
    <property type="project" value="TreeGrafter"/>
</dbReference>
<dbReference type="InterPro" id="IPR020855">
    <property type="entry name" value="Ureohydrolase_Mn_BS"/>
</dbReference>
<dbReference type="RefSeq" id="WP_149083146.1">
    <property type="nucleotide sequence ID" value="NZ_VTAW01000050.1"/>
</dbReference>
<keyword evidence="2 4" id="KW-0479">Metal-binding</keyword>
<feature type="binding site" evidence="4">
    <location>
        <position position="148"/>
    </location>
    <ligand>
        <name>Mn(2+)</name>
        <dbReference type="ChEBI" id="CHEBI:29035"/>
        <label>1</label>
    </ligand>
</feature>
<keyword evidence="3 5" id="KW-0378">Hydrolase</keyword>
<feature type="region of interest" description="Disordered" evidence="6">
    <location>
        <begin position="1"/>
        <end position="27"/>
    </location>
</feature>
<evidence type="ECO:0000256" key="4">
    <source>
        <dbReference type="PIRSR" id="PIRSR036979-1"/>
    </source>
</evidence>
<organism evidence="7 8">
    <name type="scientific">Natrialba swarupiae</name>
    <dbReference type="NCBI Taxonomy" id="2448032"/>
    <lineage>
        <taxon>Archaea</taxon>
        <taxon>Methanobacteriati</taxon>
        <taxon>Methanobacteriota</taxon>
        <taxon>Stenosarchaea group</taxon>
        <taxon>Halobacteria</taxon>
        <taxon>Halobacteriales</taxon>
        <taxon>Natrialbaceae</taxon>
        <taxon>Natrialba</taxon>
    </lineage>
</organism>
<sequence length="297" mass="32335">MFPGATDEREVLDASTDAGRAGDVATDGEISDRGGADFVVVGAPLDVSTTFQPGTRFGPRRIRTFAETFDDYDRRTDQYFSELGVVDYGDVYAWDDAEAYLEYLEGTLRDVVWDDAVPVTLGGEHTISLAGARAVDPEVFVCLDAHLDLREAYDGNRLSHACVTRRILEDVDSLEEVIVLGARTGSEEEWDRASEDDVTVLAPEDVADFSVGDRLDGREVYLSVDIDGADPAYAPGTGTMEPFGLEPREMRDVVREVAPSAGGFDVVEVNDRDDGQAASLAGKLLREFVYTSAHEST</sequence>
<accession>A0A5D5AML4</accession>
<feature type="binding site" evidence="4">
    <location>
        <position position="227"/>
    </location>
    <ligand>
        <name>Mn(2+)</name>
        <dbReference type="ChEBI" id="CHEBI:29035"/>
        <label>1</label>
    </ligand>
</feature>
<dbReference type="AlphaFoldDB" id="A0A5D5AML4"/>
<dbReference type="SUPFAM" id="SSF52768">
    <property type="entry name" value="Arginase/deacetylase"/>
    <property type="match status" value="1"/>
</dbReference>
<dbReference type="PANTHER" id="PTHR11358">
    <property type="entry name" value="ARGINASE/AGMATINASE"/>
    <property type="match status" value="1"/>
</dbReference>
<dbReference type="InterPro" id="IPR023696">
    <property type="entry name" value="Ureohydrolase_dom_sf"/>
</dbReference>
<dbReference type="PIRSF" id="PIRSF036979">
    <property type="entry name" value="Arginase"/>
    <property type="match status" value="1"/>
</dbReference>
<keyword evidence="4" id="KW-0464">Manganese</keyword>
<evidence type="ECO:0000313" key="7">
    <source>
        <dbReference type="EMBL" id="TYT60331.1"/>
    </source>
</evidence>
<evidence type="ECO:0000256" key="2">
    <source>
        <dbReference type="ARBA" id="ARBA00022723"/>
    </source>
</evidence>
<feature type="compositionally biased region" description="Basic and acidic residues" evidence="6">
    <location>
        <begin position="1"/>
        <end position="12"/>
    </location>
</feature>
<feature type="binding site" evidence="4">
    <location>
        <position position="125"/>
    </location>
    <ligand>
        <name>Mn(2+)</name>
        <dbReference type="ChEBI" id="CHEBI:29035"/>
        <label>1</label>
    </ligand>
</feature>
<dbReference type="CDD" id="cd11593">
    <property type="entry name" value="Agmatinase-like_2"/>
    <property type="match status" value="1"/>
</dbReference>
<keyword evidence="8" id="KW-1185">Reference proteome</keyword>
<comment type="cofactor">
    <cofactor evidence="4">
        <name>Mn(2+)</name>
        <dbReference type="ChEBI" id="CHEBI:29035"/>
    </cofactor>
    <text evidence="4">Binds 2 manganese ions per subunit.</text>
</comment>
<dbReference type="Gene3D" id="3.40.800.10">
    <property type="entry name" value="Ureohydrolase domain"/>
    <property type="match status" value="1"/>
</dbReference>
<proteinExistence type="inferred from homology"/>
<gene>
    <name evidence="7" type="primary">speB</name>
    <name evidence="7" type="ORF">FYC77_19415</name>
</gene>
<dbReference type="PROSITE" id="PS01053">
    <property type="entry name" value="ARGINASE_1"/>
    <property type="match status" value="1"/>
</dbReference>
<dbReference type="EC" id="3.5.3.11" evidence="7"/>
<dbReference type="Pfam" id="PF00491">
    <property type="entry name" value="Arginase"/>
    <property type="match status" value="1"/>
</dbReference>
<dbReference type="EMBL" id="VTAW01000050">
    <property type="protein sequence ID" value="TYT60331.1"/>
    <property type="molecule type" value="Genomic_DNA"/>
</dbReference>
<evidence type="ECO:0000313" key="8">
    <source>
        <dbReference type="Proteomes" id="UP000324104"/>
    </source>
</evidence>
<evidence type="ECO:0000256" key="6">
    <source>
        <dbReference type="SAM" id="MobiDB-lite"/>
    </source>
</evidence>